<keyword evidence="2 3" id="KW-0802">TPR repeat</keyword>
<evidence type="ECO:0000313" key="5">
    <source>
        <dbReference type="EMBL" id="PKK92251.1"/>
    </source>
</evidence>
<evidence type="ECO:0000256" key="2">
    <source>
        <dbReference type="ARBA" id="ARBA00022803"/>
    </source>
</evidence>
<feature type="repeat" description="TPR" evidence="3">
    <location>
        <begin position="54"/>
        <end position="87"/>
    </location>
</feature>
<dbReference type="Gene3D" id="1.25.40.10">
    <property type="entry name" value="Tetratricopeptide repeat domain"/>
    <property type="match status" value="2"/>
</dbReference>
<dbReference type="Proteomes" id="UP000233256">
    <property type="component" value="Unassembled WGS sequence"/>
</dbReference>
<evidence type="ECO:0000256" key="4">
    <source>
        <dbReference type="SAM" id="MobiDB-lite"/>
    </source>
</evidence>
<feature type="repeat" description="TPR" evidence="3">
    <location>
        <begin position="225"/>
        <end position="258"/>
    </location>
</feature>
<dbReference type="EMBL" id="PGXC01000001">
    <property type="protein sequence ID" value="PKK92251.1"/>
    <property type="molecule type" value="Genomic_DNA"/>
</dbReference>
<sequence>MLRKPVRPRSGAGFSRHTQGETVLHRRGHGRNQRRTRKGQSERGPILMSLSKRSEKFIDDGISLYNSGQIKEAVNAFKKAVDEDPDNPVAHGNLGKLYKQEGRLDPAMKCFRRALEIDPTDLDAQFELGELLVEKEMYYDAVTHFAALMEAVSEEEADSIAARIENIMERARIKLESGMLGTDVEEILEFGYYCIEQGMPSIAVDVFKKGLSLVEKQDGDKTMHANILLGMGMAYYHKQMDDKAVKHLEKALALDTSRPEPYIELSDIHLERAMVEAENGNMDESEKELMKAETYLMNSIEKGVVDNPEIYDRIGDIHLVKKEYDEALAAFQKCIDIEPEYASDYGIYEKLFNTRKEISESEK</sequence>
<feature type="compositionally biased region" description="Basic residues" evidence="4">
    <location>
        <begin position="25"/>
        <end position="38"/>
    </location>
</feature>
<protein>
    <submittedName>
        <fullName evidence="5">Uncharacterized protein</fullName>
    </submittedName>
</protein>
<dbReference type="SMART" id="SM00028">
    <property type="entry name" value="TPR"/>
    <property type="match status" value="6"/>
</dbReference>
<dbReference type="PANTHER" id="PTHR12558:SF13">
    <property type="entry name" value="CELL DIVISION CYCLE PROTEIN 27 HOMOLOG"/>
    <property type="match status" value="1"/>
</dbReference>
<organism evidence="5 6">
    <name type="scientific">Candidatus Wallbacteria bacterium HGW-Wallbacteria-1</name>
    <dbReference type="NCBI Taxonomy" id="2013854"/>
    <lineage>
        <taxon>Bacteria</taxon>
        <taxon>Candidatus Walliibacteriota</taxon>
    </lineage>
</organism>
<dbReference type="PROSITE" id="PS50293">
    <property type="entry name" value="TPR_REGION"/>
    <property type="match status" value="2"/>
</dbReference>
<dbReference type="PROSITE" id="PS50005">
    <property type="entry name" value="TPR"/>
    <property type="match status" value="4"/>
</dbReference>
<proteinExistence type="predicted"/>
<feature type="repeat" description="TPR" evidence="3">
    <location>
        <begin position="88"/>
        <end position="121"/>
    </location>
</feature>
<dbReference type="Pfam" id="PF07719">
    <property type="entry name" value="TPR_2"/>
    <property type="match status" value="1"/>
</dbReference>
<accession>A0A2N1PV86</accession>
<reference evidence="5 6" key="1">
    <citation type="journal article" date="2017" name="ISME J.">
        <title>Potential for microbial H2 and metal transformations associated with novel bacteria and archaea in deep terrestrial subsurface sediments.</title>
        <authorList>
            <person name="Hernsdorf A.W."/>
            <person name="Amano Y."/>
            <person name="Miyakawa K."/>
            <person name="Ise K."/>
            <person name="Suzuki Y."/>
            <person name="Anantharaman K."/>
            <person name="Probst A."/>
            <person name="Burstein D."/>
            <person name="Thomas B.C."/>
            <person name="Banfield J.F."/>
        </authorList>
    </citation>
    <scope>NUCLEOTIDE SEQUENCE [LARGE SCALE GENOMIC DNA]</scope>
    <source>
        <strain evidence="5">HGW-Wallbacteria-1</strain>
    </source>
</reference>
<dbReference type="InterPro" id="IPR013105">
    <property type="entry name" value="TPR_2"/>
</dbReference>
<feature type="repeat" description="TPR" evidence="3">
    <location>
        <begin position="308"/>
        <end position="341"/>
    </location>
</feature>
<dbReference type="AlphaFoldDB" id="A0A2N1PV86"/>
<dbReference type="InterPro" id="IPR011990">
    <property type="entry name" value="TPR-like_helical_dom_sf"/>
</dbReference>
<dbReference type="InterPro" id="IPR019734">
    <property type="entry name" value="TPR_rpt"/>
</dbReference>
<evidence type="ECO:0000313" key="6">
    <source>
        <dbReference type="Proteomes" id="UP000233256"/>
    </source>
</evidence>
<feature type="region of interest" description="Disordered" evidence="4">
    <location>
        <begin position="1"/>
        <end position="45"/>
    </location>
</feature>
<keyword evidence="1" id="KW-0677">Repeat</keyword>
<dbReference type="SUPFAM" id="SSF48452">
    <property type="entry name" value="TPR-like"/>
    <property type="match status" value="2"/>
</dbReference>
<gene>
    <name evidence="5" type="ORF">CVV64_02225</name>
</gene>
<evidence type="ECO:0000256" key="1">
    <source>
        <dbReference type="ARBA" id="ARBA00022737"/>
    </source>
</evidence>
<dbReference type="PANTHER" id="PTHR12558">
    <property type="entry name" value="CELL DIVISION CYCLE 16,23,27"/>
    <property type="match status" value="1"/>
</dbReference>
<name>A0A2N1PV86_9BACT</name>
<dbReference type="Pfam" id="PF00515">
    <property type="entry name" value="TPR_1"/>
    <property type="match status" value="1"/>
</dbReference>
<evidence type="ECO:0000256" key="3">
    <source>
        <dbReference type="PROSITE-ProRule" id="PRU00339"/>
    </source>
</evidence>
<dbReference type="Pfam" id="PF13181">
    <property type="entry name" value="TPR_8"/>
    <property type="match status" value="2"/>
</dbReference>
<comment type="caution">
    <text evidence="5">The sequence shown here is derived from an EMBL/GenBank/DDBJ whole genome shotgun (WGS) entry which is preliminary data.</text>
</comment>